<accession>A0A1Y1WVH6</accession>
<keyword evidence="1" id="KW-0433">Leucine-rich repeat</keyword>
<dbReference type="PANTHER" id="PTHR48051:SF1">
    <property type="entry name" value="RAS SUPPRESSOR PROTEIN 1"/>
    <property type="match status" value="1"/>
</dbReference>
<dbReference type="PROSITE" id="PS51450">
    <property type="entry name" value="LRR"/>
    <property type="match status" value="1"/>
</dbReference>
<evidence type="ECO:0000256" key="2">
    <source>
        <dbReference type="ARBA" id="ARBA00022737"/>
    </source>
</evidence>
<dbReference type="EMBL" id="MCFG01000249">
    <property type="protein sequence ID" value="ORX77405.1"/>
    <property type="molecule type" value="Genomic_DNA"/>
</dbReference>
<dbReference type="Gene3D" id="3.80.10.10">
    <property type="entry name" value="Ribonuclease Inhibitor"/>
    <property type="match status" value="1"/>
</dbReference>
<dbReference type="Proteomes" id="UP000193944">
    <property type="component" value="Unassembled WGS sequence"/>
</dbReference>
<comment type="caution">
    <text evidence="3">The sequence shown here is derived from an EMBL/GenBank/DDBJ whole genome shotgun (WGS) entry which is preliminary data.</text>
</comment>
<evidence type="ECO:0000313" key="4">
    <source>
        <dbReference type="Proteomes" id="UP000193944"/>
    </source>
</evidence>
<dbReference type="Pfam" id="PF13855">
    <property type="entry name" value="LRR_8"/>
    <property type="match status" value="1"/>
</dbReference>
<dbReference type="GO" id="GO:0005737">
    <property type="term" value="C:cytoplasm"/>
    <property type="evidence" value="ECO:0007669"/>
    <property type="project" value="TreeGrafter"/>
</dbReference>
<evidence type="ECO:0000256" key="1">
    <source>
        <dbReference type="ARBA" id="ARBA00022614"/>
    </source>
</evidence>
<proteinExistence type="predicted"/>
<dbReference type="InterPro" id="IPR032675">
    <property type="entry name" value="LRR_dom_sf"/>
</dbReference>
<dbReference type="OrthoDB" id="676979at2759"/>
<organism evidence="3 4">
    <name type="scientific">Anaeromyces robustus</name>
    <dbReference type="NCBI Taxonomy" id="1754192"/>
    <lineage>
        <taxon>Eukaryota</taxon>
        <taxon>Fungi</taxon>
        <taxon>Fungi incertae sedis</taxon>
        <taxon>Chytridiomycota</taxon>
        <taxon>Chytridiomycota incertae sedis</taxon>
        <taxon>Neocallimastigomycetes</taxon>
        <taxon>Neocallimastigales</taxon>
        <taxon>Neocallimastigaceae</taxon>
        <taxon>Anaeromyces</taxon>
    </lineage>
</organism>
<gene>
    <name evidence="3" type="ORF">BCR32DRAFT_247947</name>
</gene>
<keyword evidence="4" id="KW-1185">Reference proteome</keyword>
<dbReference type="PANTHER" id="PTHR48051">
    <property type="match status" value="1"/>
</dbReference>
<reference evidence="3 4" key="2">
    <citation type="submission" date="2016-08" db="EMBL/GenBank/DDBJ databases">
        <title>Pervasive Adenine N6-methylation of Active Genes in Fungi.</title>
        <authorList>
            <consortium name="DOE Joint Genome Institute"/>
            <person name="Mondo S.J."/>
            <person name="Dannebaum R.O."/>
            <person name="Kuo R.C."/>
            <person name="Labutti K."/>
            <person name="Haridas S."/>
            <person name="Kuo A."/>
            <person name="Salamov A."/>
            <person name="Ahrendt S.R."/>
            <person name="Lipzen A."/>
            <person name="Sullivan W."/>
            <person name="Andreopoulos W.B."/>
            <person name="Clum A."/>
            <person name="Lindquist E."/>
            <person name="Daum C."/>
            <person name="Ramamoorthy G.K."/>
            <person name="Gryganskyi A."/>
            <person name="Culley D."/>
            <person name="Magnuson J.K."/>
            <person name="James T.Y."/>
            <person name="O'Malley M.A."/>
            <person name="Stajich J.E."/>
            <person name="Spatafora J.W."/>
            <person name="Visel A."/>
            <person name="Grigoriev I.V."/>
        </authorList>
    </citation>
    <scope>NUCLEOTIDE SEQUENCE [LARGE SCALE GENOMIC DNA]</scope>
    <source>
        <strain evidence="3 4">S4</strain>
    </source>
</reference>
<evidence type="ECO:0000313" key="3">
    <source>
        <dbReference type="EMBL" id="ORX77405.1"/>
    </source>
</evidence>
<dbReference type="SUPFAM" id="SSF52058">
    <property type="entry name" value="L domain-like"/>
    <property type="match status" value="1"/>
</dbReference>
<dbReference type="InterPro" id="IPR001611">
    <property type="entry name" value="Leu-rich_rpt"/>
</dbReference>
<evidence type="ECO:0008006" key="5">
    <source>
        <dbReference type="Google" id="ProtNLM"/>
    </source>
</evidence>
<dbReference type="SMART" id="SM00369">
    <property type="entry name" value="LRR_TYP"/>
    <property type="match status" value="2"/>
</dbReference>
<dbReference type="STRING" id="1754192.A0A1Y1WVH6"/>
<sequence>MYVKSDNNYSYIECYSRDGQFMMIIRWELGRTSLSSNLKYLYIEYNNTMRKLNKEISKVYSNYENNGIDLDIFLTFIENLNSLCILDLYHNKLSTLSDAINNLKYLQILTLSNNNFSTLPDSIGNLKNLENLDLSQNHSFQNYLIL</sequence>
<name>A0A1Y1WVH6_9FUNG</name>
<reference evidence="3 4" key="1">
    <citation type="submission" date="2016-08" db="EMBL/GenBank/DDBJ databases">
        <title>A Parts List for Fungal Cellulosomes Revealed by Comparative Genomics.</title>
        <authorList>
            <consortium name="DOE Joint Genome Institute"/>
            <person name="Haitjema C.H."/>
            <person name="Gilmore S.P."/>
            <person name="Henske J.K."/>
            <person name="Solomon K.V."/>
            <person name="De Groot R."/>
            <person name="Kuo A."/>
            <person name="Mondo S.J."/>
            <person name="Salamov A.A."/>
            <person name="Labutti K."/>
            <person name="Zhao Z."/>
            <person name="Chiniquy J."/>
            <person name="Barry K."/>
            <person name="Brewer H.M."/>
            <person name="Purvine S.O."/>
            <person name="Wright A.T."/>
            <person name="Boxma B."/>
            <person name="Van Alen T."/>
            <person name="Hackstein J.H."/>
            <person name="Baker S.E."/>
            <person name="Grigoriev I.V."/>
            <person name="O'Malley M.A."/>
        </authorList>
    </citation>
    <scope>NUCLEOTIDE SEQUENCE [LARGE SCALE GENOMIC DNA]</scope>
    <source>
        <strain evidence="3 4">S4</strain>
    </source>
</reference>
<dbReference type="InterPro" id="IPR003591">
    <property type="entry name" value="Leu-rich_rpt_typical-subtyp"/>
</dbReference>
<dbReference type="InterPro" id="IPR050216">
    <property type="entry name" value="LRR_domain-containing"/>
</dbReference>
<dbReference type="AlphaFoldDB" id="A0A1Y1WVH6"/>
<keyword evidence="2" id="KW-0677">Repeat</keyword>
<protein>
    <recommendedName>
        <fullName evidence="5">L domain-like protein</fullName>
    </recommendedName>
</protein>